<dbReference type="Proteomes" id="UP000265703">
    <property type="component" value="Unassembled WGS sequence"/>
</dbReference>
<dbReference type="AlphaFoldDB" id="A0A397S7S6"/>
<feature type="transmembrane region" description="Helical" evidence="1">
    <location>
        <begin position="120"/>
        <end position="141"/>
    </location>
</feature>
<reference evidence="2 3" key="1">
    <citation type="submission" date="2018-06" db="EMBL/GenBank/DDBJ databases">
        <title>Comparative genomics reveals the genomic features of Rhizophagus irregularis, R. cerebriforme, R. diaphanum and Gigaspora rosea, and their symbiotic lifestyle signature.</title>
        <authorList>
            <person name="Morin E."/>
            <person name="San Clemente H."/>
            <person name="Chen E.C.H."/>
            <person name="De La Providencia I."/>
            <person name="Hainaut M."/>
            <person name="Kuo A."/>
            <person name="Kohler A."/>
            <person name="Murat C."/>
            <person name="Tang N."/>
            <person name="Roy S."/>
            <person name="Loubradou J."/>
            <person name="Henrissat B."/>
            <person name="Grigoriev I.V."/>
            <person name="Corradi N."/>
            <person name="Roux C."/>
            <person name="Martin F.M."/>
        </authorList>
    </citation>
    <scope>NUCLEOTIDE SEQUENCE [LARGE SCALE GENOMIC DNA]</scope>
    <source>
        <strain evidence="2 3">DAOM 227022</strain>
    </source>
</reference>
<protein>
    <submittedName>
        <fullName evidence="2">Uncharacterized protein</fullName>
    </submittedName>
</protein>
<keyword evidence="1" id="KW-0472">Membrane</keyword>
<gene>
    <name evidence="2" type="ORF">C1645_836025</name>
</gene>
<evidence type="ECO:0000313" key="2">
    <source>
        <dbReference type="EMBL" id="RIA82008.1"/>
    </source>
</evidence>
<organism evidence="2 3">
    <name type="scientific">Glomus cerebriforme</name>
    <dbReference type="NCBI Taxonomy" id="658196"/>
    <lineage>
        <taxon>Eukaryota</taxon>
        <taxon>Fungi</taxon>
        <taxon>Fungi incertae sedis</taxon>
        <taxon>Mucoromycota</taxon>
        <taxon>Glomeromycotina</taxon>
        <taxon>Glomeromycetes</taxon>
        <taxon>Glomerales</taxon>
        <taxon>Glomeraceae</taxon>
        <taxon>Glomus</taxon>
    </lineage>
</organism>
<evidence type="ECO:0000256" key="1">
    <source>
        <dbReference type="SAM" id="Phobius"/>
    </source>
</evidence>
<dbReference type="STRING" id="658196.A0A397S7S6"/>
<name>A0A397S7S6_9GLOM</name>
<dbReference type="EMBL" id="QKYT01000714">
    <property type="protein sequence ID" value="RIA82008.1"/>
    <property type="molecule type" value="Genomic_DNA"/>
</dbReference>
<comment type="caution">
    <text evidence="2">The sequence shown here is derived from an EMBL/GenBank/DDBJ whole genome shotgun (WGS) entry which is preliminary data.</text>
</comment>
<keyword evidence="3" id="KW-1185">Reference proteome</keyword>
<proteinExistence type="predicted"/>
<keyword evidence="1" id="KW-0812">Transmembrane</keyword>
<keyword evidence="1" id="KW-1133">Transmembrane helix</keyword>
<sequence>MDKLYKENKALQERSLDEANDIAARSEMKHILKGQIPDEYALDYNKTFLQSIHKHKRDRIRKRQSGQLDKDDQCIYINARLSEEFDKDKLLSILIQNGYHSIEQLDSEDEMRQKLPNNNIYSAFILSIFLIVEVLTSGCIYDAKKIRNEAIDIKMLKYGVNDNNDKMTQYDNASLTDPNLDYLLNSAEMNLFQSEDLDEIGKSSKKITKRKEVKRRKKVDSEEETIDAIFNAEVVVLPGGISKVLPDGL</sequence>
<accession>A0A397S7S6</accession>
<evidence type="ECO:0000313" key="3">
    <source>
        <dbReference type="Proteomes" id="UP000265703"/>
    </source>
</evidence>